<reference evidence="2" key="1">
    <citation type="submission" date="2016-10" db="EMBL/GenBank/DDBJ databases">
        <authorList>
            <person name="Benchimol M."/>
            <person name="Almeida L.G."/>
            <person name="Vasconcelos A.T."/>
            <person name="Perreira-Neves A."/>
            <person name="Rosa I.A."/>
            <person name="Tasca T."/>
            <person name="Bogo M.R."/>
            <person name="de Souza W."/>
        </authorList>
    </citation>
    <scope>NUCLEOTIDE SEQUENCE [LARGE SCALE GENOMIC DNA]</scope>
    <source>
        <strain evidence="2">K</strain>
    </source>
</reference>
<accession>A0A1J4K8G1</accession>
<gene>
    <name evidence="2" type="ORF">TRFO_24673</name>
</gene>
<dbReference type="VEuPathDB" id="TrichDB:TRFO_24673"/>
<organism evidence="2 3">
    <name type="scientific">Tritrichomonas foetus</name>
    <dbReference type="NCBI Taxonomy" id="1144522"/>
    <lineage>
        <taxon>Eukaryota</taxon>
        <taxon>Metamonada</taxon>
        <taxon>Parabasalia</taxon>
        <taxon>Tritrichomonadida</taxon>
        <taxon>Tritrichomonadidae</taxon>
        <taxon>Tritrichomonas</taxon>
    </lineage>
</organism>
<feature type="compositionally biased region" description="Low complexity" evidence="1">
    <location>
        <begin position="9"/>
        <end position="23"/>
    </location>
</feature>
<dbReference type="EMBL" id="MLAK01000703">
    <property type="protein sequence ID" value="OHT07258.1"/>
    <property type="molecule type" value="Genomic_DNA"/>
</dbReference>
<dbReference type="Proteomes" id="UP000179807">
    <property type="component" value="Unassembled WGS sequence"/>
</dbReference>
<dbReference type="PANTHER" id="PTHR47026:SF2">
    <property type="entry name" value="FLAGELLAR ASSOCIATED PROTEIN"/>
    <property type="match status" value="1"/>
</dbReference>
<evidence type="ECO:0000313" key="2">
    <source>
        <dbReference type="EMBL" id="OHT07258.1"/>
    </source>
</evidence>
<evidence type="ECO:0000256" key="1">
    <source>
        <dbReference type="SAM" id="MobiDB-lite"/>
    </source>
</evidence>
<dbReference type="RefSeq" id="XP_068360394.1">
    <property type="nucleotide sequence ID" value="XM_068503889.1"/>
</dbReference>
<dbReference type="GeneID" id="94838593"/>
<evidence type="ECO:0000313" key="3">
    <source>
        <dbReference type="Proteomes" id="UP000179807"/>
    </source>
</evidence>
<dbReference type="PANTHER" id="PTHR47026">
    <property type="entry name" value="PIGMENTOSA GTPASE REGULATOR-LIKE PROTEIN, PUTATIVE-RELATED"/>
    <property type="match status" value="1"/>
</dbReference>
<comment type="caution">
    <text evidence="2">The sequence shown here is derived from an EMBL/GenBank/DDBJ whole genome shotgun (WGS) entry which is preliminary data.</text>
</comment>
<protein>
    <submittedName>
        <fullName evidence="2">Uncharacterized protein</fullName>
    </submittedName>
</protein>
<feature type="compositionally biased region" description="Polar residues" evidence="1">
    <location>
        <begin position="24"/>
        <end position="33"/>
    </location>
</feature>
<feature type="region of interest" description="Disordered" evidence="1">
    <location>
        <begin position="1"/>
        <end position="33"/>
    </location>
</feature>
<name>A0A1J4K8G1_9EUKA</name>
<sequence>MSRPITPLSQRSISSRLSKSSRSQTANSKKTEQIFSDQELTSAVDEMLQTKKAPPENMVHQMTDFINVNLRTSVNNRLYDDADKYERAKAMLIQLTDPCSKYYQDKMKRETALQQYEYSKQRLAELTEEWDKTIANAEQMIVQKVNALKEVHEMEIEKFQTDWETPEFLAPFNKPSYQLLKLRDMEKRYGMAKNFQKAKETRAAAEKLEIIEVQQQREKAMQVMNGQFDQLLIRHKKEVEVLVMRERQTIDDLKSQKKKDLLPFEIKIAKYESEHEGKEKIKPIEEYIAKKPMRPLKNRENIHTMKETQALPLGSLKIRGFVKSKMKNQNQTDIYNLSKPEETP</sequence>
<proteinExistence type="predicted"/>
<dbReference type="AlphaFoldDB" id="A0A1J4K8G1"/>
<keyword evidence="3" id="KW-1185">Reference proteome</keyword>